<dbReference type="GO" id="GO:0004386">
    <property type="term" value="F:helicase activity"/>
    <property type="evidence" value="ECO:0007669"/>
    <property type="project" value="InterPro"/>
</dbReference>
<protein>
    <recommendedName>
        <fullName evidence="1">ATP-dependent helicase C-terminal domain-containing protein</fullName>
    </recommendedName>
</protein>
<dbReference type="HOGENOM" id="CLU_567260_0_0_3"/>
<organism evidence="2 3">
    <name type="scientific">Moorena producens 3L</name>
    <dbReference type="NCBI Taxonomy" id="489825"/>
    <lineage>
        <taxon>Bacteria</taxon>
        <taxon>Bacillati</taxon>
        <taxon>Cyanobacteriota</taxon>
        <taxon>Cyanophyceae</taxon>
        <taxon>Coleofasciculales</taxon>
        <taxon>Coleofasciculaceae</taxon>
        <taxon>Moorena</taxon>
    </lineage>
</organism>
<name>F4XX34_9CYAN</name>
<reference evidence="3" key="1">
    <citation type="journal article" date="2011" name="Proc. Natl. Acad. Sci. U.S.A.">
        <title>Genomic insights into the physiology and ecology of the marine filamentous cyanobacterium Lyngbya majuscula.</title>
        <authorList>
            <person name="Jones A.C."/>
            <person name="Monroe E.A."/>
            <person name="Podell S."/>
            <person name="Hess W.R."/>
            <person name="Klages S."/>
            <person name="Esquenazi E."/>
            <person name="Niessen S."/>
            <person name="Hoover H."/>
            <person name="Rothmann M."/>
            <person name="Lasken R.S."/>
            <person name="Yates J.R.III."/>
            <person name="Reinhardt R."/>
            <person name="Kube M."/>
            <person name="Burkart M.D."/>
            <person name="Allen E.E."/>
            <person name="Dorrestein P.C."/>
            <person name="Gerwick W.H."/>
            <person name="Gerwick L."/>
        </authorList>
    </citation>
    <scope>NUCLEOTIDE SEQUENCE [LARGE SCALE GENOMIC DNA]</scope>
    <source>
        <strain evidence="3">3L</strain>
    </source>
</reference>
<keyword evidence="3" id="KW-1185">Reference proteome</keyword>
<dbReference type="AlphaFoldDB" id="F4XX34"/>
<feature type="domain" description="ATP-dependent helicase C-terminal" evidence="1">
    <location>
        <begin position="430"/>
        <end position="510"/>
    </location>
</feature>
<dbReference type="GO" id="GO:0003676">
    <property type="term" value="F:nucleic acid binding"/>
    <property type="evidence" value="ECO:0007669"/>
    <property type="project" value="InterPro"/>
</dbReference>
<evidence type="ECO:0000259" key="1">
    <source>
        <dbReference type="Pfam" id="PF13307"/>
    </source>
</evidence>
<dbReference type="GO" id="GO:0005524">
    <property type="term" value="F:ATP binding"/>
    <property type="evidence" value="ECO:0007669"/>
    <property type="project" value="InterPro"/>
</dbReference>
<evidence type="ECO:0000313" key="3">
    <source>
        <dbReference type="Proteomes" id="UP000003959"/>
    </source>
</evidence>
<proteinExistence type="predicted"/>
<sequence length="534" mass="60819">MLIAQFNEAKPLNASLIEVKVHSSLRDFLRSQGQPNWPHQLTMARLVARALRLGRSALIQTGLEPLQETSLQSSYRLSYLAPALVWSGPVIVVAPLWIQEWLLQKEIPLLQQWFGSDKVIHTSDRFPDQPFQGLLITSPESWLTDRLKHKGWFPNHIPTVIDGVDDLESWTSNQLKGCIQPQDWDALMQAHPQQADLIRDVRVKLTKALFQRPANPYECYLIEADQQDGLEQLFDRLSSLSTEAQSLYRLKPWEKFCHFWQQSGQLMWATVARSQGQFSLYSAPVEVATALNPIWSRQPVVLIGGALDLEKTASVYRQQIGLGELTCLKFSPHRQIQLYLPDRLPMPNTERFQNALTQEIRTLLNLSTDITRPVVILVGDVPLKAQLGAVLAAECGSRVQVETTSLSHRSILICGWEFWHRYQAQIPSPQLLMIATLPIPSLENPLVAGRVAYYKQQRQDWFRLYLLPTALRELQRAVAPVRATQGCVAILDNRVNRRSYGRHVLSALSPFARINYLDASWFNSDSPEGQDTWL</sequence>
<dbReference type="eggNOG" id="COG1199">
    <property type="taxonomic scope" value="Bacteria"/>
</dbReference>
<dbReference type="EMBL" id="GL890945">
    <property type="protein sequence ID" value="EGJ30919.1"/>
    <property type="molecule type" value="Genomic_DNA"/>
</dbReference>
<accession>F4XX34</accession>
<dbReference type="InterPro" id="IPR006555">
    <property type="entry name" value="ATP-dep_Helicase_C"/>
</dbReference>
<dbReference type="GO" id="GO:0006139">
    <property type="term" value="P:nucleobase-containing compound metabolic process"/>
    <property type="evidence" value="ECO:0007669"/>
    <property type="project" value="InterPro"/>
</dbReference>
<dbReference type="Pfam" id="PF13307">
    <property type="entry name" value="Helicase_C_2"/>
    <property type="match status" value="1"/>
</dbReference>
<dbReference type="RefSeq" id="WP_009148984.1">
    <property type="nucleotide sequence ID" value="NZ_GL890945.1"/>
</dbReference>
<evidence type="ECO:0000313" key="2">
    <source>
        <dbReference type="EMBL" id="EGJ30919.1"/>
    </source>
</evidence>
<dbReference type="Proteomes" id="UP000003959">
    <property type="component" value="Unassembled WGS sequence"/>
</dbReference>
<gene>
    <name evidence="2" type="ORF">LYNGBM3L_45870</name>
</gene>
<dbReference type="GO" id="GO:0016818">
    <property type="term" value="F:hydrolase activity, acting on acid anhydrides, in phosphorus-containing anhydrides"/>
    <property type="evidence" value="ECO:0007669"/>
    <property type="project" value="InterPro"/>
</dbReference>